<dbReference type="InterPro" id="IPR029058">
    <property type="entry name" value="AB_hydrolase_fold"/>
</dbReference>
<evidence type="ECO:0000313" key="3">
    <source>
        <dbReference type="Proteomes" id="UP000465622"/>
    </source>
</evidence>
<keyword evidence="3" id="KW-1185">Reference proteome</keyword>
<dbReference type="EMBL" id="AP022567">
    <property type="protein sequence ID" value="BBX32014.1"/>
    <property type="molecule type" value="Genomic_DNA"/>
</dbReference>
<dbReference type="Proteomes" id="UP000465622">
    <property type="component" value="Chromosome"/>
</dbReference>
<evidence type="ECO:0008006" key="5">
    <source>
        <dbReference type="Google" id="ProtNLM"/>
    </source>
</evidence>
<evidence type="ECO:0000313" key="1">
    <source>
        <dbReference type="EMBL" id="BBX32014.1"/>
    </source>
</evidence>
<reference evidence="2" key="3">
    <citation type="submission" date="2023-03" db="EMBL/GenBank/DDBJ databases">
        <title>Draft genome sequence of a Mycolicibacterium mageritense strain H4_3_1 isolated from a hybrid biological-inorganic system reactor.</title>
        <authorList>
            <person name="Feng X."/>
            <person name="Kazama D."/>
            <person name="Sato K."/>
            <person name="Kobayashi H."/>
        </authorList>
    </citation>
    <scope>NUCLEOTIDE SEQUENCE</scope>
    <source>
        <strain evidence="2">H4_3_1</strain>
    </source>
</reference>
<protein>
    <recommendedName>
        <fullName evidence="5">Lysin B</fullName>
    </recommendedName>
</protein>
<dbReference type="RefSeq" id="WP_036433537.1">
    <property type="nucleotide sequence ID" value="NZ_AP022567.1"/>
</dbReference>
<evidence type="ECO:0000313" key="2">
    <source>
        <dbReference type="EMBL" id="BDY27167.1"/>
    </source>
</evidence>
<sequence>MTEFGDLLADIRGVRRVRHAWLTCSGTWAAPGTGYCSWVVQNADRDLVYEVPVIAPWSFGPVNGPDPNAPSYNQSVAIGRKWAIDWINAHPRQTFGLAGYSQGAQCAGELYLELLPGGQLAHRFDDFVGGFSLGDPMRPAGVTGGGAPDPGGAGISPARVERPDPRWWYEANGPANGANGIDLYTATPLNGAGRIIRTFYLMGVDIGLAPTPLPMVQAIAKGIVQLLTDLLGPLAGLGGVAGLGGFGGLAGQLLTSAAVPSLPTGGVQGVTVADAIEAAVLALQFIASGTGPHVTYDTTHSVPGVDHIAHAVGHVNALCTSVRARMAA</sequence>
<proteinExistence type="predicted"/>
<reference evidence="1 3" key="1">
    <citation type="journal article" date="2019" name="Emerg. Microbes Infect.">
        <title>Comprehensive subspecies identification of 175 nontuberculous mycobacteria species based on 7547 genomic profiles.</title>
        <authorList>
            <person name="Matsumoto Y."/>
            <person name="Kinjo T."/>
            <person name="Motooka D."/>
            <person name="Nabeya D."/>
            <person name="Jung N."/>
            <person name="Uechi K."/>
            <person name="Horii T."/>
            <person name="Iida T."/>
            <person name="Fujita J."/>
            <person name="Nakamura S."/>
        </authorList>
    </citation>
    <scope>NUCLEOTIDE SEQUENCE [LARGE SCALE GENOMIC DNA]</scope>
    <source>
        <strain evidence="1 3">JCM 12375</strain>
    </source>
</reference>
<dbReference type="Proteomes" id="UP001241092">
    <property type="component" value="Chromosome"/>
</dbReference>
<name>A0AAI8TRE7_MYCME</name>
<reference evidence="1" key="2">
    <citation type="submission" date="2020-02" db="EMBL/GenBank/DDBJ databases">
        <authorList>
            <person name="Matsumoto Y."/>
            <person name="Kinjo T."/>
            <person name="Motooka D."/>
            <person name="Nabeya D."/>
            <person name="Jung N."/>
            <person name="Uechi K."/>
            <person name="Horii T."/>
            <person name="Iida T."/>
            <person name="Fujita J."/>
            <person name="Nakamura S."/>
        </authorList>
    </citation>
    <scope>NUCLEOTIDE SEQUENCE</scope>
    <source>
        <strain evidence="1">JCM 12375</strain>
    </source>
</reference>
<dbReference type="SUPFAM" id="SSF53474">
    <property type="entry name" value="alpha/beta-Hydrolases"/>
    <property type="match status" value="1"/>
</dbReference>
<dbReference type="Gene3D" id="3.40.50.1820">
    <property type="entry name" value="alpha/beta hydrolase"/>
    <property type="match status" value="1"/>
</dbReference>
<dbReference type="AlphaFoldDB" id="A0AAI8TRE7"/>
<dbReference type="EMBL" id="AP027452">
    <property type="protein sequence ID" value="BDY27167.1"/>
    <property type="molecule type" value="Genomic_DNA"/>
</dbReference>
<gene>
    <name evidence="2" type="ORF">hbim_01088</name>
    <name evidence="1" type="ORF">MMAGJ_12960</name>
</gene>
<accession>A0AAI8TRE7</accession>
<evidence type="ECO:0000313" key="4">
    <source>
        <dbReference type="Proteomes" id="UP001241092"/>
    </source>
</evidence>
<organism evidence="2 4">
    <name type="scientific">Mycolicibacterium mageritense</name>
    <name type="common">Mycobacterium mageritense</name>
    <dbReference type="NCBI Taxonomy" id="53462"/>
    <lineage>
        <taxon>Bacteria</taxon>
        <taxon>Bacillati</taxon>
        <taxon>Actinomycetota</taxon>
        <taxon>Actinomycetes</taxon>
        <taxon>Mycobacteriales</taxon>
        <taxon>Mycobacteriaceae</taxon>
        <taxon>Mycolicibacterium</taxon>
    </lineage>
</organism>